<sequence length="120" mass="13685">MSMKPLMLHILQVDLSRRPIRDVEFSKGTYGRDGLRDIKLSITVKLNIDSHFQSAQLKGFIGLILKCVFVIVLSDERLFRAHLTSVLSFISFASWLEMFIKDLIFLKAMVTSRGLLTLPS</sequence>
<dbReference type="EMBL" id="OZ037947">
    <property type="protein sequence ID" value="CAL1706322.1"/>
    <property type="molecule type" value="Genomic_DNA"/>
</dbReference>
<protein>
    <submittedName>
        <fullName evidence="1">Uncharacterized protein</fullName>
    </submittedName>
</protein>
<keyword evidence="2" id="KW-1185">Reference proteome</keyword>
<reference evidence="2" key="1">
    <citation type="submission" date="2024-04" db="EMBL/GenBank/DDBJ databases">
        <authorList>
            <person name="Shaw F."/>
            <person name="Minotto A."/>
        </authorList>
    </citation>
    <scope>NUCLEOTIDE SEQUENCE [LARGE SCALE GENOMIC DNA]</scope>
</reference>
<gene>
    <name evidence="1" type="ORF">GFSPODELE1_LOCUS5821</name>
</gene>
<evidence type="ECO:0000313" key="2">
    <source>
        <dbReference type="Proteomes" id="UP001497453"/>
    </source>
</evidence>
<evidence type="ECO:0000313" key="1">
    <source>
        <dbReference type="EMBL" id="CAL1706322.1"/>
    </source>
</evidence>
<organism evidence="1 2">
    <name type="scientific">Somion occarium</name>
    <dbReference type="NCBI Taxonomy" id="3059160"/>
    <lineage>
        <taxon>Eukaryota</taxon>
        <taxon>Fungi</taxon>
        <taxon>Dikarya</taxon>
        <taxon>Basidiomycota</taxon>
        <taxon>Agaricomycotina</taxon>
        <taxon>Agaricomycetes</taxon>
        <taxon>Polyporales</taxon>
        <taxon>Cerrenaceae</taxon>
        <taxon>Somion</taxon>
    </lineage>
</organism>
<proteinExistence type="predicted"/>
<accession>A0ABP1DEQ4</accession>
<name>A0ABP1DEQ4_9APHY</name>
<dbReference type="Proteomes" id="UP001497453">
    <property type="component" value="Chromosome 4"/>
</dbReference>